<dbReference type="Pfam" id="PF12937">
    <property type="entry name" value="F-box-like"/>
    <property type="match status" value="1"/>
</dbReference>
<name>A0A9Q1QFE5_9CARY</name>
<feature type="domain" description="F-box" evidence="1">
    <location>
        <begin position="11"/>
        <end position="52"/>
    </location>
</feature>
<dbReference type="Gene3D" id="1.20.1280.50">
    <property type="match status" value="2"/>
</dbReference>
<gene>
    <name evidence="2" type="ORF">Cgig2_012789</name>
</gene>
<reference evidence="2" key="1">
    <citation type="submission" date="2022-04" db="EMBL/GenBank/DDBJ databases">
        <title>Carnegiea gigantea Genome sequencing and assembly v2.</title>
        <authorList>
            <person name="Copetti D."/>
            <person name="Sanderson M.J."/>
            <person name="Burquez A."/>
            <person name="Wojciechowski M.F."/>
        </authorList>
    </citation>
    <scope>NUCLEOTIDE SEQUENCE</scope>
    <source>
        <strain evidence="2">SGP5-SGP5p</strain>
        <tissue evidence="2">Aerial part</tissue>
    </source>
</reference>
<dbReference type="SUPFAM" id="SSF81383">
    <property type="entry name" value="F-box domain"/>
    <property type="match status" value="1"/>
</dbReference>
<dbReference type="OrthoDB" id="638130at2759"/>
<dbReference type="Proteomes" id="UP001153076">
    <property type="component" value="Unassembled WGS sequence"/>
</dbReference>
<dbReference type="SMART" id="SM00256">
    <property type="entry name" value="FBOX"/>
    <property type="match status" value="2"/>
</dbReference>
<dbReference type="PANTHER" id="PTHR47123">
    <property type="entry name" value="F-BOX PROTEIN SKIP23"/>
    <property type="match status" value="1"/>
</dbReference>
<sequence length="1467" mass="165982">MARHKADWSELYPELLISIAGKLETRDDFRHFRSVCKKWRSSILQMPEDLPFLSPGFPHKFSHPPPNLSKYGCNPLKIVVNSTFLLQRQNPNPNANPSRPWLITLEELNPGKLLIRKPLRRDSIIMRADFNFPRVLDLSGYGVREISRAYNFRGGYIPINSKVLLFFNPECETTSVNDCYALALNHRGSLLYVKLKDEDDYGSLRYSRVSCFDDIVNYRGAVWAVDRKGRAYVIPYDTTHLSLVLFANDTVCTGYVGDTRKRLVESSEGLYLIDRYHYDELIKFKVYKLNEAERKWSEIKSLDGGILFVSSDCCFFASPKDFPGWRGDCVLFPKGHFPSYYDSIYPDDFYFKGADKILEIGVFHLDNGASALISTYPGMSKIFWPPPWWLFSDTCLSGWENGEDNKEDTPEVCSSEEMCSASLAIEETKTQTTENFLSINVQELFQEVDVPWSDIPSKLLADIAKHLNTPIDICRFRAVCKKWRTSCPPPQCSNLLSSLLPHKISTSLAPFMDMIPTSTSLHSLILVASTVYLLRPSTHLVGPSKSWLVTVEEVNPGKLFLRMPLRRAAIKKLPDNFAKVWNLSDIHVSEISREYNFRYADDMFSSFDWWSFSNSHRVVLSPASACTSPTIDDTTALVLYVKGNLVSFCLRDESWLSIRYGSVTKFDDIINFNGKNYAIDRRGRAYVINCNSSTISRVVSHALGSGIGPDRRKRLVGSGGELYLLVRHSPDDKIFFRVYKLNEEQNKWNEVKTLGDKILFVTPSFCYLAFARDFPGWKGDCIVFPEACLPTNSGSTYPDGRFFKRTIEELRIGVFYLGDNDGAKLIQSYPGYSDLFWPPPAWLELAECSSRVLDRKEPEQIIIPCKHSQQEATSPELLENVVKEQNLDNLFTSAQREKVPESETTPPIIFSVQDSETRASTVEFQGVDVRSELVPVLQKIWDKHGNITTESAVRDPDTVAQALESLAEAVLILKTTPWRSLDQSQADILSATLSDLQKKQFRVDWLSPFVQKVSACQKSLPLVGDLETLKQTKANIQDMKRQLAEMERITDRRIKSVVELMKAFGQIDPDSDVCGVEKVVLCYDCCTATVLYGKGTLVGVRLKNGNWGCVRQSLITAYSYAIIVREMLCAIDHRGNVHILGCIEGALYLFCWYVDCTRNKVEFLVYSLDEKHGPWVPMTSPMFMILFMSCDSCFCIDTKCLDDKYLYELLEAASVDLQLGIFFIGGNNESVRSNIIGFVTDMMWPPPAWFWLDTYSATGDEEENEEVDFCSQHVWVSAEALPPSLVVEGRISTIDNFSHGASGMTFKGPVSSQTLGRLCESFGKNRGMCKRHDMNGFGVFGNVLILKMNMGWALSKTQADYLSSALSDLQQMNVKVGWLTPFVEKALAVLKSKPLIDSLKERGKAKARAAEMKSKVLDELAKLDELEEALTLFLEKIPVLKEDLRDAMHGQISLSSQEEVSVSVPIY</sequence>
<dbReference type="EMBL" id="JAKOGI010000193">
    <property type="protein sequence ID" value="KAJ8440353.1"/>
    <property type="molecule type" value="Genomic_DNA"/>
</dbReference>
<protein>
    <recommendedName>
        <fullName evidence="1">F-box domain-containing protein</fullName>
    </recommendedName>
</protein>
<dbReference type="PANTHER" id="PTHR47123:SF6">
    <property type="entry name" value="F-BOX PROTEIN SKIP23-LIKE ISOFORM X1"/>
    <property type="match status" value="1"/>
</dbReference>
<evidence type="ECO:0000259" key="1">
    <source>
        <dbReference type="SMART" id="SM00256"/>
    </source>
</evidence>
<evidence type="ECO:0000313" key="3">
    <source>
        <dbReference type="Proteomes" id="UP001153076"/>
    </source>
</evidence>
<evidence type="ECO:0000313" key="2">
    <source>
        <dbReference type="EMBL" id="KAJ8440353.1"/>
    </source>
</evidence>
<dbReference type="Pfam" id="PF03478">
    <property type="entry name" value="Beta-prop_KIB1-4"/>
    <property type="match status" value="2"/>
</dbReference>
<dbReference type="InterPro" id="IPR036047">
    <property type="entry name" value="F-box-like_dom_sf"/>
</dbReference>
<proteinExistence type="predicted"/>
<comment type="caution">
    <text evidence="2">The sequence shown here is derived from an EMBL/GenBank/DDBJ whole genome shotgun (WGS) entry which is preliminary data.</text>
</comment>
<dbReference type="Pfam" id="PF00646">
    <property type="entry name" value="F-box"/>
    <property type="match status" value="1"/>
</dbReference>
<dbReference type="InterPro" id="IPR007942">
    <property type="entry name" value="PLipase-like"/>
</dbReference>
<dbReference type="CDD" id="cd09917">
    <property type="entry name" value="F-box_SF"/>
    <property type="match status" value="1"/>
</dbReference>
<organism evidence="2 3">
    <name type="scientific">Carnegiea gigantea</name>
    <dbReference type="NCBI Taxonomy" id="171969"/>
    <lineage>
        <taxon>Eukaryota</taxon>
        <taxon>Viridiplantae</taxon>
        <taxon>Streptophyta</taxon>
        <taxon>Embryophyta</taxon>
        <taxon>Tracheophyta</taxon>
        <taxon>Spermatophyta</taxon>
        <taxon>Magnoliopsida</taxon>
        <taxon>eudicotyledons</taxon>
        <taxon>Gunneridae</taxon>
        <taxon>Pentapetalae</taxon>
        <taxon>Caryophyllales</taxon>
        <taxon>Cactineae</taxon>
        <taxon>Cactaceae</taxon>
        <taxon>Cactoideae</taxon>
        <taxon>Echinocereeae</taxon>
        <taxon>Carnegiea</taxon>
    </lineage>
</organism>
<keyword evidence="3" id="KW-1185">Reference proteome</keyword>
<accession>A0A9Q1QFE5</accession>
<feature type="domain" description="F-box" evidence="1">
    <location>
        <begin position="455"/>
        <end position="496"/>
    </location>
</feature>
<dbReference type="InterPro" id="IPR001810">
    <property type="entry name" value="F-box_dom"/>
</dbReference>
<dbReference type="Pfam" id="PF05278">
    <property type="entry name" value="PEARLI-4"/>
    <property type="match status" value="1"/>
</dbReference>
<dbReference type="InterPro" id="IPR005174">
    <property type="entry name" value="KIB1-4_b-propeller"/>
</dbReference>
<dbReference type="InterPro" id="IPR051304">
    <property type="entry name" value="SCF_F-box_domain"/>
</dbReference>